<keyword evidence="3" id="KW-1185">Reference proteome</keyword>
<protein>
    <submittedName>
        <fullName evidence="2">MalM family protein</fullName>
    </submittedName>
</protein>
<feature type="signal peptide" evidence="1">
    <location>
        <begin position="1"/>
        <end position="21"/>
    </location>
</feature>
<feature type="chain" id="PRO_5045041166" evidence="1">
    <location>
        <begin position="22"/>
        <end position="374"/>
    </location>
</feature>
<dbReference type="Proteomes" id="UP001501565">
    <property type="component" value="Unassembled WGS sequence"/>
</dbReference>
<evidence type="ECO:0000313" key="2">
    <source>
        <dbReference type="EMBL" id="GAA3910615.1"/>
    </source>
</evidence>
<dbReference type="RefSeq" id="WP_344794454.1">
    <property type="nucleotide sequence ID" value="NZ_BAABBN010000003.1"/>
</dbReference>
<dbReference type="InterPro" id="IPR010794">
    <property type="entry name" value="MalM"/>
</dbReference>
<dbReference type="Pfam" id="PF07148">
    <property type="entry name" value="MalM"/>
    <property type="match status" value="1"/>
</dbReference>
<proteinExistence type="predicted"/>
<name>A0ABP7M2D0_9GAMM</name>
<dbReference type="EMBL" id="BAABBN010000003">
    <property type="protein sequence ID" value="GAA3910615.1"/>
    <property type="molecule type" value="Genomic_DNA"/>
</dbReference>
<keyword evidence="1" id="KW-0732">Signal</keyword>
<comment type="caution">
    <text evidence="2">The sequence shown here is derived from an EMBL/GenBank/DDBJ whole genome shotgun (WGS) entry which is preliminary data.</text>
</comment>
<evidence type="ECO:0000256" key="1">
    <source>
        <dbReference type="SAM" id="SignalP"/>
    </source>
</evidence>
<reference evidence="3" key="1">
    <citation type="journal article" date="2019" name="Int. J. Syst. Evol. Microbiol.">
        <title>The Global Catalogue of Microorganisms (GCM) 10K type strain sequencing project: providing services to taxonomists for standard genome sequencing and annotation.</title>
        <authorList>
            <consortium name="The Broad Institute Genomics Platform"/>
            <consortium name="The Broad Institute Genome Sequencing Center for Infectious Disease"/>
            <person name="Wu L."/>
            <person name="Ma J."/>
        </authorList>
    </citation>
    <scope>NUCLEOTIDE SEQUENCE [LARGE SCALE GENOMIC DNA]</scope>
    <source>
        <strain evidence="3">JCM 17551</strain>
    </source>
</reference>
<organism evidence="2 3">
    <name type="scientific">Litoribacillus peritrichatus</name>
    <dbReference type="NCBI Taxonomy" id="718191"/>
    <lineage>
        <taxon>Bacteria</taxon>
        <taxon>Pseudomonadati</taxon>
        <taxon>Pseudomonadota</taxon>
        <taxon>Gammaproteobacteria</taxon>
        <taxon>Oceanospirillales</taxon>
        <taxon>Oceanospirillaceae</taxon>
        <taxon>Litoribacillus</taxon>
    </lineage>
</organism>
<sequence length="374" mass="42427">MSCNRFALAAFFVLFAVNVHAGEYYTWIDQNGDLRNSFMKSEAVSYVELEHYKELSLSDFVSEDKRIAEVGLQVNPKAPKEEKRKYYTWIEADGRTNNTEYASRPQSVDLNQVVINGGELASDFVDADELARKGFVRDGGEKPYYTWVDPTGRLLSSEYQPAGISPASRGVIDYTDRKEFVFDASENANGGGLGELVPYMKASEESVVSHNKDKVSRLKDVCCAQLQDADFYSLTPDNSVSEKLNDLSPSYRFPTGESYYVAVSLPISDITYGLKIKSFSDKGILYPVLLFLDENKEPTRYVTDSVIEYHPETWRRLAYLEGRIQIKSSYKERYVIIFSSEEDFNRLTREEKEVTGISKLAYSKLGSVEVSLIF</sequence>
<accession>A0ABP7M2D0</accession>
<gene>
    <name evidence="2" type="ORF">GCM10022277_01540</name>
</gene>
<evidence type="ECO:0000313" key="3">
    <source>
        <dbReference type="Proteomes" id="UP001501565"/>
    </source>
</evidence>